<dbReference type="GeneID" id="74185396"/>
<evidence type="ECO:0000259" key="4">
    <source>
        <dbReference type="PROSITE" id="PS50949"/>
    </source>
</evidence>
<gene>
    <name evidence="5" type="ORF">HUN84_02145</name>
</gene>
<proteinExistence type="predicted"/>
<sequence length="234" mass="27281">MLKYERIAQEITNAISNNEYKVGDKLPSVEQLKSQYQVSKSTIIKALGMLQKDGMIYQTQGSGIYVRNKNKSGYINLLKTKGFSDNLQGHQVTSKVLTFKSITPNDEVREHLRLTDEDTNVYYVERIRYLDHNPLCIETSYFNQSLVTHLDLASAERSIFDYLQSQLKINIGFSDIYFYIDFLSEQEAQHLNLNQNDPCMRHDLTFYTTKGIPFDYSNIVYHYKYANFFIPIES</sequence>
<dbReference type="InterPro" id="IPR011663">
    <property type="entry name" value="UTRA"/>
</dbReference>
<feature type="domain" description="HTH gntR-type" evidence="4">
    <location>
        <begin position="1"/>
        <end position="69"/>
    </location>
</feature>
<keyword evidence="3" id="KW-0804">Transcription</keyword>
<evidence type="ECO:0000256" key="2">
    <source>
        <dbReference type="ARBA" id="ARBA00023125"/>
    </source>
</evidence>
<dbReference type="SMART" id="SM00345">
    <property type="entry name" value="HTH_GNTR"/>
    <property type="match status" value="1"/>
</dbReference>
<reference evidence="5 6" key="1">
    <citation type="submission" date="2020-06" db="EMBL/GenBank/DDBJ databases">
        <title>Staphylococcus borealis sp. nov. -A novel member of the Staphylococcaceae family isolated from skin and blood in humans.</title>
        <authorList>
            <person name="Pain M."/>
            <person name="Wolden R."/>
            <person name="Jaen-Luchoro D."/>
            <person name="Salva-Serra F."/>
            <person name="Iglesias B.P."/>
            <person name="Karlsson R."/>
            <person name="Klingenberg C."/>
            <person name="Cavanagh J.P."/>
        </authorList>
    </citation>
    <scope>NUCLEOTIDE SEQUENCE [LARGE SCALE GENOMIC DNA]</scope>
    <source>
        <strain evidence="5 6">58-22</strain>
    </source>
</reference>
<protein>
    <submittedName>
        <fullName evidence="5">GntR family transcriptional regulator</fullName>
    </submittedName>
</protein>
<dbReference type="PRINTS" id="PR00035">
    <property type="entry name" value="HTHGNTR"/>
</dbReference>
<dbReference type="InterPro" id="IPR050679">
    <property type="entry name" value="Bact_HTH_transcr_reg"/>
</dbReference>
<dbReference type="Gene3D" id="3.40.1410.10">
    <property type="entry name" value="Chorismate lyase-like"/>
    <property type="match status" value="1"/>
</dbReference>
<dbReference type="Proteomes" id="UP000610527">
    <property type="component" value="Unassembled WGS sequence"/>
</dbReference>
<dbReference type="CDD" id="cd07377">
    <property type="entry name" value="WHTH_GntR"/>
    <property type="match status" value="1"/>
</dbReference>
<keyword evidence="1" id="KW-0805">Transcription regulation</keyword>
<dbReference type="InterPro" id="IPR036390">
    <property type="entry name" value="WH_DNA-bd_sf"/>
</dbReference>
<dbReference type="Pfam" id="PF07702">
    <property type="entry name" value="UTRA"/>
    <property type="match status" value="1"/>
</dbReference>
<evidence type="ECO:0000313" key="5">
    <source>
        <dbReference type="EMBL" id="NUI81563.1"/>
    </source>
</evidence>
<evidence type="ECO:0000256" key="3">
    <source>
        <dbReference type="ARBA" id="ARBA00023163"/>
    </source>
</evidence>
<dbReference type="PANTHER" id="PTHR44846">
    <property type="entry name" value="MANNOSYL-D-GLYCERATE TRANSPORT/METABOLISM SYSTEM REPRESSOR MNGR-RELATED"/>
    <property type="match status" value="1"/>
</dbReference>
<dbReference type="InterPro" id="IPR028978">
    <property type="entry name" value="Chorismate_lyase_/UTRA_dom_sf"/>
</dbReference>
<evidence type="ECO:0000256" key="1">
    <source>
        <dbReference type="ARBA" id="ARBA00023015"/>
    </source>
</evidence>
<dbReference type="SUPFAM" id="SSF64288">
    <property type="entry name" value="Chorismate lyase-like"/>
    <property type="match status" value="1"/>
</dbReference>
<evidence type="ECO:0000313" key="6">
    <source>
        <dbReference type="Proteomes" id="UP000610527"/>
    </source>
</evidence>
<dbReference type="PANTHER" id="PTHR44846:SF4">
    <property type="entry name" value="HTH GNTR-TYPE DOMAIN-CONTAINING PROTEIN"/>
    <property type="match status" value="1"/>
</dbReference>
<dbReference type="EMBL" id="JABVEG010000001">
    <property type="protein sequence ID" value="NUI81563.1"/>
    <property type="molecule type" value="Genomic_DNA"/>
</dbReference>
<dbReference type="InterPro" id="IPR000524">
    <property type="entry name" value="Tscrpt_reg_HTH_GntR"/>
</dbReference>
<dbReference type="PROSITE" id="PS50949">
    <property type="entry name" value="HTH_GNTR"/>
    <property type="match status" value="1"/>
</dbReference>
<keyword evidence="2" id="KW-0238">DNA-binding</keyword>
<dbReference type="SMART" id="SM00866">
    <property type="entry name" value="UTRA"/>
    <property type="match status" value="1"/>
</dbReference>
<keyword evidence="6" id="KW-1185">Reference proteome</keyword>
<dbReference type="RefSeq" id="WP_053028904.1">
    <property type="nucleotide sequence ID" value="NZ_CUEE01000001.1"/>
</dbReference>
<organism evidence="5 6">
    <name type="scientific">Staphylococcus borealis</name>
    <dbReference type="NCBI Taxonomy" id="2742203"/>
    <lineage>
        <taxon>Bacteria</taxon>
        <taxon>Bacillati</taxon>
        <taxon>Bacillota</taxon>
        <taxon>Bacilli</taxon>
        <taxon>Bacillales</taxon>
        <taxon>Staphylococcaceae</taxon>
        <taxon>Staphylococcus</taxon>
    </lineage>
</organism>
<dbReference type="Gene3D" id="1.10.10.10">
    <property type="entry name" value="Winged helix-like DNA-binding domain superfamily/Winged helix DNA-binding domain"/>
    <property type="match status" value="1"/>
</dbReference>
<dbReference type="SUPFAM" id="SSF46785">
    <property type="entry name" value="Winged helix' DNA-binding domain"/>
    <property type="match status" value="1"/>
</dbReference>
<comment type="caution">
    <text evidence="5">The sequence shown here is derived from an EMBL/GenBank/DDBJ whole genome shotgun (WGS) entry which is preliminary data.</text>
</comment>
<accession>A0ABX2LGY2</accession>
<name>A0ABX2LGY2_9STAP</name>
<dbReference type="InterPro" id="IPR036388">
    <property type="entry name" value="WH-like_DNA-bd_sf"/>
</dbReference>
<dbReference type="Pfam" id="PF00392">
    <property type="entry name" value="GntR"/>
    <property type="match status" value="1"/>
</dbReference>